<accession>A0A8W7PAL5</accession>
<protein>
    <submittedName>
        <fullName evidence="1">Uncharacterized protein</fullName>
    </submittedName>
</protein>
<organism evidence="1">
    <name type="scientific">Anopheles coluzzii</name>
    <name type="common">African malaria mosquito</name>
    <dbReference type="NCBI Taxonomy" id="1518534"/>
    <lineage>
        <taxon>Eukaryota</taxon>
        <taxon>Metazoa</taxon>
        <taxon>Ecdysozoa</taxon>
        <taxon>Arthropoda</taxon>
        <taxon>Hexapoda</taxon>
        <taxon>Insecta</taxon>
        <taxon>Pterygota</taxon>
        <taxon>Neoptera</taxon>
        <taxon>Endopterygota</taxon>
        <taxon>Diptera</taxon>
        <taxon>Nematocera</taxon>
        <taxon>Culicoidea</taxon>
        <taxon>Culicidae</taxon>
        <taxon>Anophelinae</taxon>
        <taxon>Anopheles</taxon>
    </lineage>
</organism>
<dbReference type="Proteomes" id="UP000075882">
    <property type="component" value="Unassembled WGS sequence"/>
</dbReference>
<dbReference type="EnsemblMetazoa" id="ACOM028486-RA">
    <property type="protein sequence ID" value="ACOM028486-PA.1"/>
    <property type="gene ID" value="ACOM028486"/>
</dbReference>
<evidence type="ECO:0000313" key="1">
    <source>
        <dbReference type="EnsemblMetazoa" id="ACOM028486-PA.1"/>
    </source>
</evidence>
<proteinExistence type="predicted"/>
<dbReference type="AlphaFoldDB" id="A0A8W7PAL5"/>
<reference evidence="1" key="1">
    <citation type="submission" date="2022-08" db="UniProtKB">
        <authorList>
            <consortium name="EnsemblMetazoa"/>
        </authorList>
    </citation>
    <scope>IDENTIFICATION</scope>
</reference>
<sequence>MATKPTSDVSGSQRIGPTGTAYRFSVKYAPSVASAIASPIDDARSIGRRPDNVDAGTLLKQDQSEADQQCLTVSGVHEQVLQMMNCSSWCTIIRVTLSDVLPYLIQLALHLIGVTSSPQEHERFHCTLPMSTLHEVVGRFGHVQKQCTEQYRHCATDRLQGKVADKRSRTVHDQHAERCTDLDKAPKRTAVSIAGDFSDVERHRQQYVPVCHSDDCAGHNQQRYRANDHQH</sequence>
<name>A0A8W7PAL5_ANOCL</name>